<reference evidence="1" key="1">
    <citation type="submission" date="2023-07" db="EMBL/GenBank/DDBJ databases">
        <title>Genomic Encyclopedia of Type Strains, Phase IV (KMG-IV): sequencing the most valuable type-strain genomes for metagenomic binning, comparative biology and taxonomic classification.</title>
        <authorList>
            <person name="Goeker M."/>
        </authorList>
    </citation>
    <scope>NUCLEOTIDE SEQUENCE</scope>
    <source>
        <strain evidence="1">DSM 26174</strain>
    </source>
</reference>
<evidence type="ECO:0000313" key="2">
    <source>
        <dbReference type="Proteomes" id="UP001185092"/>
    </source>
</evidence>
<gene>
    <name evidence="1" type="ORF">HNQ88_003482</name>
</gene>
<dbReference type="Proteomes" id="UP001185092">
    <property type="component" value="Unassembled WGS sequence"/>
</dbReference>
<organism evidence="1 2">
    <name type="scientific">Aureibacter tunicatorum</name>
    <dbReference type="NCBI Taxonomy" id="866807"/>
    <lineage>
        <taxon>Bacteria</taxon>
        <taxon>Pseudomonadati</taxon>
        <taxon>Bacteroidota</taxon>
        <taxon>Cytophagia</taxon>
        <taxon>Cytophagales</taxon>
        <taxon>Persicobacteraceae</taxon>
        <taxon>Aureibacter</taxon>
    </lineage>
</organism>
<proteinExistence type="predicted"/>
<dbReference type="EMBL" id="JAVDQD010000004">
    <property type="protein sequence ID" value="MDR6240416.1"/>
    <property type="molecule type" value="Genomic_DNA"/>
</dbReference>
<dbReference type="AlphaFoldDB" id="A0AAE4BT47"/>
<evidence type="ECO:0000313" key="1">
    <source>
        <dbReference type="EMBL" id="MDR6240416.1"/>
    </source>
</evidence>
<name>A0AAE4BT47_9BACT</name>
<keyword evidence="2" id="KW-1185">Reference proteome</keyword>
<accession>A0AAE4BT47</accession>
<comment type="caution">
    <text evidence="1">The sequence shown here is derived from an EMBL/GenBank/DDBJ whole genome shotgun (WGS) entry which is preliminary data.</text>
</comment>
<protein>
    <submittedName>
        <fullName evidence="1">Uncharacterized protein</fullName>
    </submittedName>
</protein>
<sequence length="33" mass="4017">MAISKKGLRQIIVDNREFYWRFNEKVFVIAQES</sequence>